<evidence type="ECO:0000256" key="4">
    <source>
        <dbReference type="ARBA" id="ARBA00023172"/>
    </source>
</evidence>
<dbReference type="EMBL" id="BAAAHQ010000001">
    <property type="protein sequence ID" value="GAA0914176.1"/>
    <property type="molecule type" value="Genomic_DNA"/>
</dbReference>
<keyword evidence="2" id="KW-0229">DNA integration</keyword>
<gene>
    <name evidence="8" type="ORF">GCM10009560_07330</name>
</gene>
<dbReference type="InterPro" id="IPR011010">
    <property type="entry name" value="DNA_brk_join_enz"/>
</dbReference>
<keyword evidence="4" id="KW-0233">DNA recombination</keyword>
<organism evidence="8 9">
    <name type="scientific">Nonomuraea longicatena</name>
    <dbReference type="NCBI Taxonomy" id="83682"/>
    <lineage>
        <taxon>Bacteria</taxon>
        <taxon>Bacillati</taxon>
        <taxon>Actinomycetota</taxon>
        <taxon>Actinomycetes</taxon>
        <taxon>Streptosporangiales</taxon>
        <taxon>Streptosporangiaceae</taxon>
        <taxon>Nonomuraea</taxon>
    </lineage>
</organism>
<evidence type="ECO:0000313" key="9">
    <source>
        <dbReference type="Proteomes" id="UP001501578"/>
    </source>
</evidence>
<dbReference type="PROSITE" id="PS51898">
    <property type="entry name" value="TYR_RECOMBINASE"/>
    <property type="match status" value="1"/>
</dbReference>
<evidence type="ECO:0000256" key="2">
    <source>
        <dbReference type="ARBA" id="ARBA00022908"/>
    </source>
</evidence>
<dbReference type="InterPro" id="IPR044068">
    <property type="entry name" value="CB"/>
</dbReference>
<dbReference type="InterPro" id="IPR002104">
    <property type="entry name" value="Integrase_catalytic"/>
</dbReference>
<dbReference type="PANTHER" id="PTHR30629">
    <property type="entry name" value="PROPHAGE INTEGRASE"/>
    <property type="match status" value="1"/>
</dbReference>
<sequence length="402" mass="44549">MRKGDRLAKILIGDRDASIYPEGDGFTGAISLGVGLDGKRQRVKRKGRTEKEVAKKLAQVVKDLETGIVSSETYTVEKAVDDWLATGLRGRAASTINKLRTLADTHLIPALGKAKLKRLRARDVDEWLDGLTGRLATSTLRTVHSILKRAIRHAQARDLVARNVAELAATPTGTDGRPSKALTWQQAKAVLKASKPSPLHAYVVISLTTGVRTEEARALRWDHVVVWVPKLKTWRPVTEAGFKHKRFAVYVWRSDRTGGDTKTRKSRRTLELPDLAAQTLRRHHVAQAARKLRAGKVWQDHGLVFCTRVGNPLDAANVRRSFRVITDDAGIGTDWTPRELRHSFVSIMSDQGVPIETIADLVGHAGTSVTASVYRHQLRPVISKGAQTMNTILGDRRRVEPE</sequence>
<feature type="domain" description="Tyr recombinase" evidence="6">
    <location>
        <begin position="177"/>
        <end position="390"/>
    </location>
</feature>
<comment type="similarity">
    <text evidence="1">Belongs to the 'phage' integrase family.</text>
</comment>
<dbReference type="CDD" id="cd01189">
    <property type="entry name" value="INT_ICEBs1_C_like"/>
    <property type="match status" value="1"/>
</dbReference>
<feature type="domain" description="Core-binding (CB)" evidence="7">
    <location>
        <begin position="74"/>
        <end position="155"/>
    </location>
</feature>
<dbReference type="SUPFAM" id="SSF56349">
    <property type="entry name" value="DNA breaking-rejoining enzymes"/>
    <property type="match status" value="1"/>
</dbReference>
<name>A0ABP3Z6T9_9ACTN</name>
<evidence type="ECO:0000256" key="1">
    <source>
        <dbReference type="ARBA" id="ARBA00008857"/>
    </source>
</evidence>
<reference evidence="9" key="1">
    <citation type="journal article" date="2019" name="Int. J. Syst. Evol. Microbiol.">
        <title>The Global Catalogue of Microorganisms (GCM) 10K type strain sequencing project: providing services to taxonomists for standard genome sequencing and annotation.</title>
        <authorList>
            <consortium name="The Broad Institute Genomics Platform"/>
            <consortium name="The Broad Institute Genome Sequencing Center for Infectious Disease"/>
            <person name="Wu L."/>
            <person name="Ma J."/>
        </authorList>
    </citation>
    <scope>NUCLEOTIDE SEQUENCE [LARGE SCALE GENOMIC DNA]</scope>
    <source>
        <strain evidence="9">JCM 11136</strain>
    </source>
</reference>
<comment type="caution">
    <text evidence="8">The sequence shown here is derived from an EMBL/GenBank/DDBJ whole genome shotgun (WGS) entry which is preliminary data.</text>
</comment>
<dbReference type="InterPro" id="IPR050808">
    <property type="entry name" value="Phage_Integrase"/>
</dbReference>
<proteinExistence type="inferred from homology"/>
<accession>A0ABP3Z6T9</accession>
<dbReference type="Proteomes" id="UP001501578">
    <property type="component" value="Unassembled WGS sequence"/>
</dbReference>
<dbReference type="Pfam" id="PF00589">
    <property type="entry name" value="Phage_integrase"/>
    <property type="match status" value="1"/>
</dbReference>
<dbReference type="InterPro" id="IPR013762">
    <property type="entry name" value="Integrase-like_cat_sf"/>
</dbReference>
<evidence type="ECO:0000256" key="3">
    <source>
        <dbReference type="ARBA" id="ARBA00023125"/>
    </source>
</evidence>
<evidence type="ECO:0000313" key="8">
    <source>
        <dbReference type="EMBL" id="GAA0914176.1"/>
    </source>
</evidence>
<dbReference type="Gene3D" id="1.10.150.130">
    <property type="match status" value="1"/>
</dbReference>
<dbReference type="PANTHER" id="PTHR30629:SF2">
    <property type="entry name" value="PROPHAGE INTEGRASE INTS-RELATED"/>
    <property type="match status" value="1"/>
</dbReference>
<evidence type="ECO:0000259" key="7">
    <source>
        <dbReference type="PROSITE" id="PS51900"/>
    </source>
</evidence>
<dbReference type="InterPro" id="IPR053876">
    <property type="entry name" value="Phage_int_M"/>
</dbReference>
<evidence type="ECO:0000256" key="5">
    <source>
        <dbReference type="PROSITE-ProRule" id="PRU01248"/>
    </source>
</evidence>
<dbReference type="InterPro" id="IPR010998">
    <property type="entry name" value="Integrase_recombinase_N"/>
</dbReference>
<keyword evidence="3 5" id="KW-0238">DNA-binding</keyword>
<dbReference type="Gene3D" id="1.10.443.10">
    <property type="entry name" value="Intergrase catalytic core"/>
    <property type="match status" value="1"/>
</dbReference>
<dbReference type="PROSITE" id="PS51900">
    <property type="entry name" value="CB"/>
    <property type="match status" value="1"/>
</dbReference>
<protein>
    <submittedName>
        <fullName evidence="8">Site-specific integrase</fullName>
    </submittedName>
</protein>
<evidence type="ECO:0000259" key="6">
    <source>
        <dbReference type="PROSITE" id="PS51898"/>
    </source>
</evidence>
<dbReference type="Pfam" id="PF22022">
    <property type="entry name" value="Phage_int_M"/>
    <property type="match status" value="1"/>
</dbReference>
<keyword evidence="9" id="KW-1185">Reference proteome</keyword>